<name>A0ABW5WRF1_9FLAO</name>
<evidence type="ECO:0000259" key="13">
    <source>
        <dbReference type="PROSITE" id="PS51192"/>
    </source>
</evidence>
<dbReference type="Pfam" id="PF00270">
    <property type="entry name" value="DEAD"/>
    <property type="match status" value="1"/>
</dbReference>
<accession>A0ABW5WRF1</accession>
<keyword evidence="6" id="KW-0067">ATP-binding</keyword>
<dbReference type="PANTHER" id="PTHR13710:SF105">
    <property type="entry name" value="ATP-DEPENDENT DNA HELICASE Q1"/>
    <property type="match status" value="1"/>
</dbReference>
<evidence type="ECO:0000313" key="16">
    <source>
        <dbReference type="Proteomes" id="UP001597533"/>
    </source>
</evidence>
<feature type="domain" description="Helicase ATP-binding" evidence="13">
    <location>
        <begin position="25"/>
        <end position="193"/>
    </location>
</feature>
<dbReference type="Gene3D" id="3.40.50.300">
    <property type="entry name" value="P-loop containing nucleotide triphosphate hydrolases"/>
    <property type="match status" value="2"/>
</dbReference>
<feature type="domain" description="Helicase C-terminal" evidence="14">
    <location>
        <begin position="217"/>
        <end position="360"/>
    </location>
</feature>
<keyword evidence="5 15" id="KW-0347">Helicase</keyword>
<comment type="caution">
    <text evidence="15">The sequence shown here is derived from an EMBL/GenBank/DDBJ whole genome shotgun (WGS) entry which is preliminary data.</text>
</comment>
<sequence length="634" mass="72347">MQHPIQILERYWSFTSFRPLQEDIINAVISGEDVMALMPTGGGKSLCFQIPALAKEGVCIVISPLIALMKNQVQALSDKGIKAIALTSGISYQHLDALLDNCIYGNYKFLYLSPERLQQELVQDRIRLMNVNLIAVDEVHCISQWGNDFRPSYKNIQLLRQLKPSVNCIALTASATPNVVDDIITELDFIQPKVFQQSFARPNLAYMVFHEDDKYYKMETIIKKQNASSIIYVRNRKSTVEIHNHLEKKGIRATYYHGGLSNTEKDNNFNDWLHNRTQVMVATSAFGMGIDKPDVKTVIHLNLPESLESYFQEAGRAGRNGEKAFAVILKNNSDEELVKNQFLDSLPSVEFVKLVYRKLCNYFQISYGEGEYTTHQFNFNHFSKTYKFNTILLYNALQFLDRTSVISLSKQFNRQTLVQCIVTNNSLFAYLEKHQNFSLVVKSILRTYGGVFDQEIKINTTLIASKASVEEEQVFNILEQLKKDEIITLNASKTDAQVTFIQPREDDKTINVIATILEQQNTLKQNQVASVLNYVKNDALCKSVQLLSYFGEKEIGACGICSVCIQRNHSEKKDTKQLKTAIINLLEQGDLSSRALSEQLEYSEKEINHMIQLLLEHHIICITKTNTYKLAHIK</sequence>
<dbReference type="PANTHER" id="PTHR13710">
    <property type="entry name" value="DNA HELICASE RECQ FAMILY MEMBER"/>
    <property type="match status" value="1"/>
</dbReference>
<evidence type="ECO:0000256" key="11">
    <source>
        <dbReference type="ARBA" id="ARBA00044535"/>
    </source>
</evidence>
<dbReference type="SMART" id="SM00490">
    <property type="entry name" value="HELICc"/>
    <property type="match status" value="1"/>
</dbReference>
<keyword evidence="4" id="KW-0378">Hydrolase</keyword>
<evidence type="ECO:0000256" key="6">
    <source>
        <dbReference type="ARBA" id="ARBA00022840"/>
    </source>
</evidence>
<dbReference type="Proteomes" id="UP001597533">
    <property type="component" value="Unassembled WGS sequence"/>
</dbReference>
<evidence type="ECO:0000256" key="12">
    <source>
        <dbReference type="ARBA" id="ARBA00044550"/>
    </source>
</evidence>
<dbReference type="EMBL" id="JBHUOV010000015">
    <property type="protein sequence ID" value="MFD2824549.1"/>
    <property type="molecule type" value="Genomic_DNA"/>
</dbReference>
<dbReference type="InterPro" id="IPR001650">
    <property type="entry name" value="Helicase_C-like"/>
</dbReference>
<evidence type="ECO:0000256" key="7">
    <source>
        <dbReference type="ARBA" id="ARBA00023125"/>
    </source>
</evidence>
<proteinExistence type="inferred from homology"/>
<dbReference type="Gene3D" id="1.10.10.10">
    <property type="entry name" value="Winged helix-like DNA-binding domain superfamily/Winged helix DNA-binding domain"/>
    <property type="match status" value="1"/>
</dbReference>
<dbReference type="InterPro" id="IPR027417">
    <property type="entry name" value="P-loop_NTPase"/>
</dbReference>
<dbReference type="Pfam" id="PF16124">
    <property type="entry name" value="RecQ_Zn_bind"/>
    <property type="match status" value="1"/>
</dbReference>
<evidence type="ECO:0000256" key="8">
    <source>
        <dbReference type="ARBA" id="ARBA00023235"/>
    </source>
</evidence>
<dbReference type="CDD" id="cd17920">
    <property type="entry name" value="DEXHc_RecQ"/>
    <property type="match status" value="1"/>
</dbReference>
<evidence type="ECO:0000256" key="3">
    <source>
        <dbReference type="ARBA" id="ARBA00022741"/>
    </source>
</evidence>
<evidence type="ECO:0000259" key="14">
    <source>
        <dbReference type="PROSITE" id="PS51194"/>
    </source>
</evidence>
<dbReference type="NCBIfam" id="TIGR00614">
    <property type="entry name" value="recQ_fam"/>
    <property type="match status" value="1"/>
</dbReference>
<evidence type="ECO:0000256" key="9">
    <source>
        <dbReference type="ARBA" id="ARBA00034617"/>
    </source>
</evidence>
<dbReference type="RefSeq" id="WP_183488953.1">
    <property type="nucleotide sequence ID" value="NZ_JBHUOV010000015.1"/>
</dbReference>
<dbReference type="SUPFAM" id="SSF52540">
    <property type="entry name" value="P-loop containing nucleoside triphosphate hydrolases"/>
    <property type="match status" value="1"/>
</dbReference>
<dbReference type="PROSITE" id="PS51194">
    <property type="entry name" value="HELICASE_CTER"/>
    <property type="match status" value="1"/>
</dbReference>
<dbReference type="InterPro" id="IPR004589">
    <property type="entry name" value="DNA_helicase_ATP-dep_RecQ"/>
</dbReference>
<keyword evidence="7" id="KW-0238">DNA-binding</keyword>
<dbReference type="PROSITE" id="PS51192">
    <property type="entry name" value="HELICASE_ATP_BIND_1"/>
    <property type="match status" value="1"/>
</dbReference>
<evidence type="ECO:0000256" key="5">
    <source>
        <dbReference type="ARBA" id="ARBA00022806"/>
    </source>
</evidence>
<keyword evidence="8" id="KW-0413">Isomerase</keyword>
<dbReference type="InterPro" id="IPR011545">
    <property type="entry name" value="DEAD/DEAH_box_helicase_dom"/>
</dbReference>
<dbReference type="EC" id="5.6.2.4" evidence="10"/>
<reference evidence="16" key="1">
    <citation type="journal article" date="2019" name="Int. J. Syst. Evol. Microbiol.">
        <title>The Global Catalogue of Microorganisms (GCM) 10K type strain sequencing project: providing services to taxonomists for standard genome sequencing and annotation.</title>
        <authorList>
            <consortium name="The Broad Institute Genomics Platform"/>
            <consortium name="The Broad Institute Genome Sequencing Center for Infectious Disease"/>
            <person name="Wu L."/>
            <person name="Ma J."/>
        </authorList>
    </citation>
    <scope>NUCLEOTIDE SEQUENCE [LARGE SCALE GENOMIC DNA]</scope>
    <source>
        <strain evidence="16">KCTC 32141</strain>
    </source>
</reference>
<evidence type="ECO:0000256" key="4">
    <source>
        <dbReference type="ARBA" id="ARBA00022801"/>
    </source>
</evidence>
<organism evidence="15 16">
    <name type="scientific">Lacinutrix iliipiscaria</name>
    <dbReference type="NCBI Taxonomy" id="1230532"/>
    <lineage>
        <taxon>Bacteria</taxon>
        <taxon>Pseudomonadati</taxon>
        <taxon>Bacteroidota</taxon>
        <taxon>Flavobacteriia</taxon>
        <taxon>Flavobacteriales</taxon>
        <taxon>Flavobacteriaceae</taxon>
        <taxon>Lacinutrix</taxon>
    </lineage>
</organism>
<evidence type="ECO:0000313" key="15">
    <source>
        <dbReference type="EMBL" id="MFD2824549.1"/>
    </source>
</evidence>
<dbReference type="InterPro" id="IPR032284">
    <property type="entry name" value="RecQ_Zn-bd"/>
</dbReference>
<evidence type="ECO:0000256" key="1">
    <source>
        <dbReference type="ARBA" id="ARBA00005446"/>
    </source>
</evidence>
<keyword evidence="16" id="KW-1185">Reference proteome</keyword>
<evidence type="ECO:0000256" key="2">
    <source>
        <dbReference type="ARBA" id="ARBA00022723"/>
    </source>
</evidence>
<evidence type="ECO:0000256" key="10">
    <source>
        <dbReference type="ARBA" id="ARBA00034808"/>
    </source>
</evidence>
<keyword evidence="2" id="KW-0479">Metal-binding</keyword>
<dbReference type="InterPro" id="IPR014001">
    <property type="entry name" value="Helicase_ATP-bd"/>
</dbReference>
<gene>
    <name evidence="15" type="ORF">ACFS5M_12780</name>
</gene>
<keyword evidence="3" id="KW-0547">Nucleotide-binding</keyword>
<dbReference type="SMART" id="SM00487">
    <property type="entry name" value="DEXDc"/>
    <property type="match status" value="1"/>
</dbReference>
<protein>
    <recommendedName>
        <fullName evidence="11">ATP-dependent DNA helicase RecQ</fullName>
        <ecNumber evidence="10">5.6.2.4</ecNumber>
    </recommendedName>
    <alternativeName>
        <fullName evidence="12">DNA 3'-5' helicase RecQ</fullName>
    </alternativeName>
</protein>
<comment type="catalytic activity">
    <reaction evidence="9">
        <text>Couples ATP hydrolysis with the unwinding of duplex DNA by translocating in the 3'-5' direction.</text>
        <dbReference type="EC" id="5.6.2.4"/>
    </reaction>
</comment>
<dbReference type="Pfam" id="PF00271">
    <property type="entry name" value="Helicase_C"/>
    <property type="match status" value="1"/>
</dbReference>
<dbReference type="GO" id="GO:0004386">
    <property type="term" value="F:helicase activity"/>
    <property type="evidence" value="ECO:0007669"/>
    <property type="project" value="UniProtKB-KW"/>
</dbReference>
<comment type="similarity">
    <text evidence="1">Belongs to the helicase family. RecQ subfamily.</text>
</comment>
<dbReference type="InterPro" id="IPR036388">
    <property type="entry name" value="WH-like_DNA-bd_sf"/>
</dbReference>